<evidence type="ECO:0000313" key="1">
    <source>
        <dbReference type="EMBL" id="MBO0348235.1"/>
    </source>
</evidence>
<protein>
    <submittedName>
        <fullName evidence="1">Uncharacterized protein</fullName>
    </submittedName>
</protein>
<sequence>MTEREYAIAKRLGTRIALILSEEPTDPPPQGFDKGTAIPIWKHHANNSNP</sequence>
<keyword evidence="2" id="KW-1185">Reference proteome</keyword>
<reference evidence="1 2" key="1">
    <citation type="submission" date="2021-03" db="EMBL/GenBank/DDBJ databases">
        <title>Metabolic Capacity of the Antarctic Cyanobacterium Phormidium pseudopriestleyi that Sustains Oxygenic Photosynthesis in the Presence of Hydrogen Sulfide.</title>
        <authorList>
            <person name="Lumian J.E."/>
            <person name="Jungblut A.D."/>
            <person name="Dillon M.L."/>
            <person name="Hawes I."/>
            <person name="Doran P.T."/>
            <person name="Mackey T.J."/>
            <person name="Dick G.J."/>
            <person name="Grettenberger C.L."/>
            <person name="Sumner D.Y."/>
        </authorList>
    </citation>
    <scope>NUCLEOTIDE SEQUENCE [LARGE SCALE GENOMIC DNA]</scope>
    <source>
        <strain evidence="1 2">FRX01</strain>
    </source>
</reference>
<evidence type="ECO:0000313" key="2">
    <source>
        <dbReference type="Proteomes" id="UP000664844"/>
    </source>
</evidence>
<dbReference type="RefSeq" id="WP_207086791.1">
    <property type="nucleotide sequence ID" value="NZ_JAFLQW010000091.1"/>
</dbReference>
<accession>A0ABS3FMB6</accession>
<proteinExistence type="predicted"/>
<dbReference type="EMBL" id="JAFLQW010000091">
    <property type="protein sequence ID" value="MBO0348235.1"/>
    <property type="molecule type" value="Genomic_DNA"/>
</dbReference>
<gene>
    <name evidence="1" type="ORF">J0895_03780</name>
</gene>
<dbReference type="Proteomes" id="UP000664844">
    <property type="component" value="Unassembled WGS sequence"/>
</dbReference>
<organism evidence="1 2">
    <name type="scientific">Phormidium pseudopriestleyi FRX01</name>
    <dbReference type="NCBI Taxonomy" id="1759528"/>
    <lineage>
        <taxon>Bacteria</taxon>
        <taxon>Bacillati</taxon>
        <taxon>Cyanobacteriota</taxon>
        <taxon>Cyanophyceae</taxon>
        <taxon>Oscillatoriophycideae</taxon>
        <taxon>Oscillatoriales</taxon>
        <taxon>Oscillatoriaceae</taxon>
        <taxon>Phormidium</taxon>
    </lineage>
</organism>
<comment type="caution">
    <text evidence="1">The sequence shown here is derived from an EMBL/GenBank/DDBJ whole genome shotgun (WGS) entry which is preliminary data.</text>
</comment>
<name>A0ABS3FMB6_9CYAN</name>